<dbReference type="GO" id="GO:0005802">
    <property type="term" value="C:trans-Golgi network"/>
    <property type="evidence" value="ECO:0007669"/>
    <property type="project" value="TreeGrafter"/>
</dbReference>
<evidence type="ECO:0000256" key="1">
    <source>
        <dbReference type="SAM" id="MobiDB-lite"/>
    </source>
</evidence>
<dbReference type="AlphaFoldDB" id="A0A8S3JBH8"/>
<dbReference type="PANTHER" id="PTHR14042">
    <property type="entry name" value="DOPEY-RELATED"/>
    <property type="match status" value="1"/>
</dbReference>
<feature type="region of interest" description="Disordered" evidence="1">
    <location>
        <begin position="77"/>
        <end position="101"/>
    </location>
</feature>
<feature type="compositionally biased region" description="Low complexity" evidence="1">
    <location>
        <begin position="79"/>
        <end position="98"/>
    </location>
</feature>
<protein>
    <submittedName>
        <fullName evidence="2">Uncharacterized protein</fullName>
    </submittedName>
</protein>
<sequence>MFKECLSQSISPPATFLIIRILSFYIKQSPSLVERRDLKDLQDITMRVLDNCNTIVASSLEQTTWLRKNLQVRVAQPDTQSIKSGSTGGQTTSIGPGSLHESGNVPVDDTSDFDGIFLFFDEHLARNTLSTVVNMIDKFSAKIVPQTVLNITLR</sequence>
<dbReference type="GO" id="GO:0005768">
    <property type="term" value="C:endosome"/>
    <property type="evidence" value="ECO:0007669"/>
    <property type="project" value="TreeGrafter"/>
</dbReference>
<name>A0A8S3JBH8_9BILA</name>
<dbReference type="InterPro" id="IPR040314">
    <property type="entry name" value="DOP1"/>
</dbReference>
<dbReference type="PANTHER" id="PTHR14042:SF24">
    <property type="entry name" value="PROTEIN DOPEY-1 HOMOLOG"/>
    <property type="match status" value="1"/>
</dbReference>
<dbReference type="GO" id="GO:0005829">
    <property type="term" value="C:cytosol"/>
    <property type="evidence" value="ECO:0007669"/>
    <property type="project" value="GOC"/>
</dbReference>
<dbReference type="GO" id="GO:0006895">
    <property type="term" value="P:Golgi to endosome transport"/>
    <property type="evidence" value="ECO:0007669"/>
    <property type="project" value="InterPro"/>
</dbReference>
<gene>
    <name evidence="2" type="ORF">SMN809_LOCUS79351</name>
</gene>
<comment type="caution">
    <text evidence="2">The sequence shown here is derived from an EMBL/GenBank/DDBJ whole genome shotgun (WGS) entry which is preliminary data.</text>
</comment>
<proteinExistence type="predicted"/>
<feature type="non-terminal residue" evidence="2">
    <location>
        <position position="1"/>
    </location>
</feature>
<dbReference type="EMBL" id="CAJOBI010342283">
    <property type="protein sequence ID" value="CAF5214632.1"/>
    <property type="molecule type" value="Genomic_DNA"/>
</dbReference>
<reference evidence="2" key="1">
    <citation type="submission" date="2021-02" db="EMBL/GenBank/DDBJ databases">
        <authorList>
            <person name="Nowell W R."/>
        </authorList>
    </citation>
    <scope>NUCLEOTIDE SEQUENCE</scope>
</reference>
<evidence type="ECO:0000313" key="2">
    <source>
        <dbReference type="EMBL" id="CAF5214632.1"/>
    </source>
</evidence>
<organism evidence="2 3">
    <name type="scientific">Rotaria magnacalcarata</name>
    <dbReference type="NCBI Taxonomy" id="392030"/>
    <lineage>
        <taxon>Eukaryota</taxon>
        <taxon>Metazoa</taxon>
        <taxon>Spiralia</taxon>
        <taxon>Gnathifera</taxon>
        <taxon>Rotifera</taxon>
        <taxon>Eurotatoria</taxon>
        <taxon>Bdelloidea</taxon>
        <taxon>Philodinida</taxon>
        <taxon>Philodinidae</taxon>
        <taxon>Rotaria</taxon>
    </lineage>
</organism>
<evidence type="ECO:0000313" key="3">
    <source>
        <dbReference type="Proteomes" id="UP000676336"/>
    </source>
</evidence>
<dbReference type="Proteomes" id="UP000676336">
    <property type="component" value="Unassembled WGS sequence"/>
</dbReference>
<accession>A0A8S3JBH8</accession>